<evidence type="ECO:0000256" key="3">
    <source>
        <dbReference type="ARBA" id="ARBA00022448"/>
    </source>
</evidence>
<keyword evidence="6" id="KW-0375">Hydrogen ion transport</keyword>
<accession>A0A8J6EDI6</accession>
<dbReference type="GO" id="GO:0005886">
    <property type="term" value="C:plasma membrane"/>
    <property type="evidence" value="ECO:0007669"/>
    <property type="project" value="UniProtKB-SubCell"/>
</dbReference>
<keyword evidence="8" id="KW-0406">Ion transport</keyword>
<evidence type="ECO:0000256" key="11">
    <source>
        <dbReference type="SAM" id="Phobius"/>
    </source>
</evidence>
<comment type="similarity">
    <text evidence="2">Belongs to the otopetrin family.</text>
</comment>
<protein>
    <recommendedName>
        <fullName evidence="14">Otopetrin 2</fullName>
    </recommendedName>
</protein>
<evidence type="ECO:0000256" key="4">
    <source>
        <dbReference type="ARBA" id="ARBA00022475"/>
    </source>
</evidence>
<feature type="transmembrane region" description="Helical" evidence="11">
    <location>
        <begin position="169"/>
        <end position="190"/>
    </location>
</feature>
<dbReference type="Pfam" id="PF03189">
    <property type="entry name" value="Otopetrin"/>
    <property type="match status" value="3"/>
</dbReference>
<evidence type="ECO:0008006" key="14">
    <source>
        <dbReference type="Google" id="ProtNLM"/>
    </source>
</evidence>
<feature type="transmembrane region" description="Helical" evidence="11">
    <location>
        <begin position="418"/>
        <end position="437"/>
    </location>
</feature>
<evidence type="ECO:0000256" key="5">
    <source>
        <dbReference type="ARBA" id="ARBA00022692"/>
    </source>
</evidence>
<evidence type="ECO:0000256" key="7">
    <source>
        <dbReference type="ARBA" id="ARBA00022989"/>
    </source>
</evidence>
<keyword evidence="4" id="KW-1003">Cell membrane</keyword>
<dbReference type="PANTHER" id="PTHR21522:SF35">
    <property type="entry name" value="PROTON CHANNEL OTOP2"/>
    <property type="match status" value="1"/>
</dbReference>
<evidence type="ECO:0000256" key="2">
    <source>
        <dbReference type="ARBA" id="ARBA00006513"/>
    </source>
</evidence>
<keyword evidence="5 11" id="KW-0812">Transmembrane</keyword>
<evidence type="ECO:0000256" key="10">
    <source>
        <dbReference type="ARBA" id="ARBA00023303"/>
    </source>
</evidence>
<feature type="transmembrane region" description="Helical" evidence="11">
    <location>
        <begin position="68"/>
        <end position="87"/>
    </location>
</feature>
<feature type="transmembrane region" description="Helical" evidence="11">
    <location>
        <begin position="293"/>
        <end position="315"/>
    </location>
</feature>
<evidence type="ECO:0000313" key="13">
    <source>
        <dbReference type="Proteomes" id="UP000770717"/>
    </source>
</evidence>
<evidence type="ECO:0000256" key="8">
    <source>
        <dbReference type="ARBA" id="ARBA00023065"/>
    </source>
</evidence>
<reference evidence="12" key="1">
    <citation type="thesis" date="2020" institute="ProQuest LLC" country="789 East Eisenhower Parkway, Ann Arbor, MI, USA">
        <title>Comparative Genomics and Chromosome Evolution.</title>
        <authorList>
            <person name="Mudd A.B."/>
        </authorList>
    </citation>
    <scope>NUCLEOTIDE SEQUENCE</scope>
    <source>
        <strain evidence="12">HN-11 Male</strain>
        <tissue evidence="12">Kidney and liver</tissue>
    </source>
</reference>
<keyword evidence="3" id="KW-0813">Transport</keyword>
<keyword evidence="7 11" id="KW-1133">Transmembrane helix</keyword>
<comment type="subcellular location">
    <subcellularLocation>
        <location evidence="1">Cell membrane</location>
        <topology evidence="1">Multi-pass membrane protein</topology>
    </subcellularLocation>
</comment>
<feature type="transmembrane region" description="Helical" evidence="11">
    <location>
        <begin position="213"/>
        <end position="234"/>
    </location>
</feature>
<evidence type="ECO:0000313" key="12">
    <source>
        <dbReference type="EMBL" id="KAG9467086.1"/>
    </source>
</evidence>
<keyword evidence="13" id="KW-1185">Reference proteome</keyword>
<dbReference type="OrthoDB" id="6429739at2759"/>
<sequence>MGLTSCWMMVYLFWTSKKDHQTRLKDLHAGPIWLKVGLAVFGVCSLVLDVLKIGKSASLLYCESPIQIVHPAFQALFVVLQTYFLWVSCKDSVQSHMNLTRCGLMLTLTTNLAIWMAAVTDESLHQTPKNASGGHRIVKENIFCVSAGGEANDCVCNTPVCETFQTGYYYLYPFNIEYSLFASAMSYVMWKNVGRVMSQHSTHTHHSFRPQRLFVGLICGLGVLVAGLVVFIVYEINVPSVETKTQALIMYYIFNIVALSLMSVSSLAGTIIFRFDKRNADSHKNHTRNLDVALLIIAALGKYCISYFSIIAIVATSPGYVIDHLNLVYALLMIVQHTLQNIFIIEGLHREPFSDGHSEQHRSVAYIDQNEVYINPAVTNLQGNHSETEHRHSLDKNSNEIVAHPIIRNTRAEWRRKALKEISLFLLISNIIFWIMPAFGARPQFDNEMELKFYKESLWIAIVNIGLPFGIFYRMHSVASLVEVYVIS</sequence>
<organism evidence="12 13">
    <name type="scientific">Eleutherodactylus coqui</name>
    <name type="common">Puerto Rican coqui</name>
    <dbReference type="NCBI Taxonomy" id="57060"/>
    <lineage>
        <taxon>Eukaryota</taxon>
        <taxon>Metazoa</taxon>
        <taxon>Chordata</taxon>
        <taxon>Craniata</taxon>
        <taxon>Vertebrata</taxon>
        <taxon>Euteleostomi</taxon>
        <taxon>Amphibia</taxon>
        <taxon>Batrachia</taxon>
        <taxon>Anura</taxon>
        <taxon>Neobatrachia</taxon>
        <taxon>Hyloidea</taxon>
        <taxon>Eleutherodactylidae</taxon>
        <taxon>Eleutherodactylinae</taxon>
        <taxon>Eleutherodactylus</taxon>
        <taxon>Eleutherodactylus</taxon>
    </lineage>
</organism>
<feature type="transmembrane region" description="Helical" evidence="11">
    <location>
        <begin position="457"/>
        <end position="473"/>
    </location>
</feature>
<dbReference type="AlphaFoldDB" id="A0A8J6EDI6"/>
<evidence type="ECO:0000256" key="1">
    <source>
        <dbReference type="ARBA" id="ARBA00004651"/>
    </source>
</evidence>
<feature type="transmembrane region" description="Helical" evidence="11">
    <location>
        <begin position="327"/>
        <end position="345"/>
    </location>
</feature>
<feature type="transmembrane region" description="Helical" evidence="11">
    <location>
        <begin position="249"/>
        <end position="273"/>
    </location>
</feature>
<dbReference type="GO" id="GO:0015252">
    <property type="term" value="F:proton channel activity"/>
    <property type="evidence" value="ECO:0007669"/>
    <property type="project" value="InterPro"/>
</dbReference>
<keyword evidence="9 11" id="KW-0472">Membrane</keyword>
<name>A0A8J6EDI6_ELECQ</name>
<dbReference type="EMBL" id="WNTK01001631">
    <property type="protein sequence ID" value="KAG9467086.1"/>
    <property type="molecule type" value="Genomic_DNA"/>
</dbReference>
<feature type="transmembrane region" description="Helical" evidence="11">
    <location>
        <begin position="99"/>
        <end position="118"/>
    </location>
</feature>
<dbReference type="Proteomes" id="UP000770717">
    <property type="component" value="Unassembled WGS sequence"/>
</dbReference>
<proteinExistence type="inferred from homology"/>
<dbReference type="InterPro" id="IPR004878">
    <property type="entry name" value="Otopetrin"/>
</dbReference>
<gene>
    <name evidence="12" type="ORF">GDO78_015650</name>
</gene>
<keyword evidence="10" id="KW-0407">Ion channel</keyword>
<evidence type="ECO:0000256" key="6">
    <source>
        <dbReference type="ARBA" id="ARBA00022781"/>
    </source>
</evidence>
<feature type="transmembrane region" description="Helical" evidence="11">
    <location>
        <begin position="27"/>
        <end position="48"/>
    </location>
</feature>
<dbReference type="PANTHER" id="PTHR21522">
    <property type="entry name" value="PROTON CHANNEL OTOP"/>
    <property type="match status" value="1"/>
</dbReference>
<evidence type="ECO:0000256" key="9">
    <source>
        <dbReference type="ARBA" id="ARBA00023136"/>
    </source>
</evidence>
<comment type="caution">
    <text evidence="12">The sequence shown here is derived from an EMBL/GenBank/DDBJ whole genome shotgun (WGS) entry which is preliminary data.</text>
</comment>